<dbReference type="RefSeq" id="WP_015961330.1">
    <property type="nucleotide sequence ID" value="NZ_CP021281.1"/>
</dbReference>
<accession>A0A3A6W1R3</accession>
<protein>
    <submittedName>
        <fullName evidence="1">Uncharacterized protein</fullName>
    </submittedName>
</protein>
<evidence type="ECO:0000313" key="1">
    <source>
        <dbReference type="EMBL" id="RJY34973.1"/>
    </source>
</evidence>
<comment type="caution">
    <text evidence="1">The sequence shown here is derived from an EMBL/GenBank/DDBJ whole genome shotgun (WGS) entry which is preliminary data.</text>
</comment>
<gene>
    <name evidence="1" type="ORF">D1H98_09485</name>
</gene>
<dbReference type="EMBL" id="QWDR01000001">
    <property type="protein sequence ID" value="RJY34973.1"/>
    <property type="molecule type" value="Genomic_DNA"/>
</dbReference>
<reference evidence="1 2" key="1">
    <citation type="submission" date="2018-08" db="EMBL/GenBank/DDBJ databases">
        <title>Genome Sequences of Legionella pneumophila subsp. pneumophila Isolates, Recovered from a Drinking Water System in a Large Builging.</title>
        <authorList>
            <person name="Gomez-Alvarez V."/>
            <person name="Boczek L."/>
            <person name="King D."/>
            <person name="Pemberton A."/>
            <person name="Pfaller S."/>
            <person name="Rodgers M."/>
            <person name="Santodomingo J."/>
            <person name="Revetta R."/>
        </authorList>
    </citation>
    <scope>NUCLEOTIDE SEQUENCE [LARGE SCALE GENOMIC DNA]</scope>
    <source>
        <strain evidence="1 2">L01C.1</strain>
    </source>
</reference>
<dbReference type="Proteomes" id="UP000277145">
    <property type="component" value="Unassembled WGS sequence"/>
</dbReference>
<proteinExistence type="predicted"/>
<dbReference type="AlphaFoldDB" id="A0A3A6W1R3"/>
<sequence length="71" mass="8276">MKYNNHADLNDLYHVLRITTESFIDAIIMLSELPPQKIDEGIASCDRWLEMVRKDFDQFKTDVLGGNYAKK</sequence>
<organism evidence="1 2">
    <name type="scientific">Legionella pneumophila subsp. pneumophila</name>
    <dbReference type="NCBI Taxonomy" id="91891"/>
    <lineage>
        <taxon>Bacteria</taxon>
        <taxon>Pseudomonadati</taxon>
        <taxon>Pseudomonadota</taxon>
        <taxon>Gammaproteobacteria</taxon>
        <taxon>Legionellales</taxon>
        <taxon>Legionellaceae</taxon>
        <taxon>Legionella</taxon>
    </lineage>
</organism>
<evidence type="ECO:0000313" key="2">
    <source>
        <dbReference type="Proteomes" id="UP000277145"/>
    </source>
</evidence>
<name>A0A3A6W1R3_LEGPN</name>